<proteinExistence type="predicted"/>
<accession>A0A1B2IAJ8</accession>
<gene>
    <name evidence="1" type="ORF">ASESINO_232</name>
</gene>
<dbReference type="KEGG" id="vg:29057182"/>
<keyword evidence="2" id="KW-1185">Reference proteome</keyword>
<dbReference type="OrthoDB" id="27163at10239"/>
<evidence type="ECO:0000313" key="2">
    <source>
        <dbReference type="Proteomes" id="UP000202181"/>
    </source>
</evidence>
<organism evidence="1 2">
    <name type="scientific">Erwinia phage vB_EamM_Asesino</name>
    <dbReference type="NCBI Taxonomy" id="1883370"/>
    <lineage>
        <taxon>Viruses</taxon>
        <taxon>Duplodnaviria</taxon>
        <taxon>Heunggongvirae</taxon>
        <taxon>Uroviricota</taxon>
        <taxon>Caudoviricetes</taxon>
        <taxon>Chimalliviridae</taxon>
        <taxon>Erskinevirus</taxon>
        <taxon>Erskinevirus asesino</taxon>
    </lineage>
</organism>
<dbReference type="RefSeq" id="YP_009290850.1">
    <property type="nucleotide sequence ID" value="NC_031107.2"/>
</dbReference>
<dbReference type="EMBL" id="KX397364">
    <property type="protein sequence ID" value="ANZ48245.1"/>
    <property type="molecule type" value="Genomic_DNA"/>
</dbReference>
<dbReference type="Proteomes" id="UP000202181">
    <property type="component" value="Segment"/>
</dbReference>
<sequence length="178" mass="20321">MRLIIDFALTESRQYLDEVLTRMKNAVEFELVDAFEAYASKLSDEREGKEVVILDYQAMVNMAVMQMGAQLKNLLSHPHTFEITNVDKDFSLLLDEAFRQAVSSTENVKVEDFTELYVALVEKGGDVQITDTIGWKDVLDEQRLARVSKIYRDAQVAVLDICRQEIAYLGEKYGKVAQ</sequence>
<evidence type="ECO:0000313" key="1">
    <source>
        <dbReference type="EMBL" id="ANZ48245.1"/>
    </source>
</evidence>
<reference evidence="1" key="1">
    <citation type="submission" date="2016-06" db="EMBL/GenBank/DDBJ databases">
        <authorList>
            <person name="Berg J.A."/>
            <person name="Hyde J.R."/>
            <person name="Breakwell D.P."/>
            <person name="Hope S."/>
            <person name="Grose J.H."/>
        </authorList>
    </citation>
    <scope>NUCLEOTIDE SEQUENCE [LARGE SCALE GENOMIC DNA]</scope>
</reference>
<name>A0A1B2IAJ8_9CAUD</name>
<protein>
    <submittedName>
        <fullName evidence="1">Uncharacterized protein</fullName>
    </submittedName>
</protein>
<dbReference type="GeneID" id="29057182"/>